<keyword evidence="1" id="KW-0443">Lipid metabolism</keyword>
<sequence length="225" mass="23490">MSGLDRDGDVFILDLGDGENRLNPDSVAAINLALDEVVAAPAPKALVTTASGKFWCNGFDLTWMTANPGEIEPFIQSVRVLFARFVTLGLPTVAAVGGHAFGAGAALALTHDQQVMRVDRGYFCFPEVDIDIPFSGGITDLIRSRLPVRTAHEAMTTGRRYGGDDALAAGIIDGVADQDKVLPTAIGMARPLTGKAGPTLGTIKSRLYATAVAGLVAGQAVEVPI</sequence>
<dbReference type="CDD" id="cd06558">
    <property type="entry name" value="crotonase-like"/>
    <property type="match status" value="1"/>
</dbReference>
<dbReference type="Gene3D" id="3.90.226.10">
    <property type="entry name" value="2-enoyl-CoA Hydratase, Chain A, domain 1"/>
    <property type="match status" value="1"/>
</dbReference>
<dbReference type="AlphaFoldDB" id="A0A0S4QSK5"/>
<dbReference type="EMBL" id="FAOZ01000020">
    <property type="protein sequence ID" value="CUU58615.1"/>
    <property type="molecule type" value="Genomic_DNA"/>
</dbReference>
<dbReference type="FunFam" id="3.90.226.10:FF:000049">
    <property type="entry name" value="Enoyl-CoA delta isomerase 3"/>
    <property type="match status" value="1"/>
</dbReference>
<dbReference type="PANTHER" id="PTHR11941:SF75">
    <property type="entry name" value="ENOYL-COA HYDRATASE_ISOMERASE FAMILY PROTEIN"/>
    <property type="match status" value="1"/>
</dbReference>
<evidence type="ECO:0000313" key="2">
    <source>
        <dbReference type="EMBL" id="CUU58615.1"/>
    </source>
</evidence>
<dbReference type="InterPro" id="IPR029045">
    <property type="entry name" value="ClpP/crotonase-like_dom_sf"/>
</dbReference>
<evidence type="ECO:0000256" key="1">
    <source>
        <dbReference type="ARBA" id="ARBA00023098"/>
    </source>
</evidence>
<keyword evidence="3" id="KW-1185">Reference proteome</keyword>
<accession>A0A0S4QSK5</accession>
<dbReference type="InterPro" id="IPR001753">
    <property type="entry name" value="Enoyl-CoA_hydra/iso"/>
</dbReference>
<gene>
    <name evidence="2" type="ORF">Ga0074812_120116</name>
</gene>
<protein>
    <submittedName>
        <fullName evidence="2">Enoyl-CoA hydratase/carnithine racemase</fullName>
    </submittedName>
</protein>
<proteinExistence type="predicted"/>
<dbReference type="RefSeq" id="WP_165615785.1">
    <property type="nucleotide sequence ID" value="NZ_FAOZ01000020.1"/>
</dbReference>
<dbReference type="Pfam" id="PF00378">
    <property type="entry name" value="ECH_1"/>
    <property type="match status" value="1"/>
</dbReference>
<dbReference type="SUPFAM" id="SSF52096">
    <property type="entry name" value="ClpP/crotonase"/>
    <property type="match status" value="1"/>
</dbReference>
<organism evidence="2 3">
    <name type="scientific">Parafrankia irregularis</name>
    <dbReference type="NCBI Taxonomy" id="795642"/>
    <lineage>
        <taxon>Bacteria</taxon>
        <taxon>Bacillati</taxon>
        <taxon>Actinomycetota</taxon>
        <taxon>Actinomycetes</taxon>
        <taxon>Frankiales</taxon>
        <taxon>Frankiaceae</taxon>
        <taxon>Parafrankia</taxon>
    </lineage>
</organism>
<name>A0A0S4QSK5_9ACTN</name>
<dbReference type="GO" id="GO:0006635">
    <property type="term" value="P:fatty acid beta-oxidation"/>
    <property type="evidence" value="ECO:0007669"/>
    <property type="project" value="TreeGrafter"/>
</dbReference>
<dbReference type="Proteomes" id="UP000198802">
    <property type="component" value="Unassembled WGS sequence"/>
</dbReference>
<dbReference type="GO" id="GO:0004165">
    <property type="term" value="F:delta(3)-delta(2)-enoyl-CoA isomerase activity"/>
    <property type="evidence" value="ECO:0007669"/>
    <property type="project" value="TreeGrafter"/>
</dbReference>
<dbReference type="PANTHER" id="PTHR11941">
    <property type="entry name" value="ENOYL-COA HYDRATASE-RELATED"/>
    <property type="match status" value="1"/>
</dbReference>
<reference evidence="3" key="1">
    <citation type="submission" date="2015-11" db="EMBL/GenBank/DDBJ databases">
        <authorList>
            <person name="Varghese N."/>
        </authorList>
    </citation>
    <scope>NUCLEOTIDE SEQUENCE [LARGE SCALE GENOMIC DNA]</scope>
    <source>
        <strain evidence="3">DSM 45899</strain>
    </source>
</reference>
<evidence type="ECO:0000313" key="3">
    <source>
        <dbReference type="Proteomes" id="UP000198802"/>
    </source>
</evidence>